<name>A0A8T0CAU0_9GAMM</name>
<dbReference type="EMBL" id="AHCD03000027">
    <property type="protein sequence ID" value="KAF7787806.1"/>
    <property type="molecule type" value="Genomic_DNA"/>
</dbReference>
<evidence type="ECO:0000313" key="1">
    <source>
        <dbReference type="EMBL" id="KAF7787806.1"/>
    </source>
</evidence>
<evidence type="ECO:0000313" key="2">
    <source>
        <dbReference type="Proteomes" id="UP000016480"/>
    </source>
</evidence>
<comment type="caution">
    <text evidence="1">The sequence shown here is derived from an EMBL/GenBank/DDBJ whole genome shotgun (WGS) entry which is preliminary data.</text>
</comment>
<organism evidence="1 2">
    <name type="scientific">Pseudoalteromonas rubra</name>
    <dbReference type="NCBI Taxonomy" id="43658"/>
    <lineage>
        <taxon>Bacteria</taxon>
        <taxon>Pseudomonadati</taxon>
        <taxon>Pseudomonadota</taxon>
        <taxon>Gammaproteobacteria</taxon>
        <taxon>Alteromonadales</taxon>
        <taxon>Pseudoalteromonadaceae</taxon>
        <taxon>Pseudoalteromonas</taxon>
    </lineage>
</organism>
<accession>A0A8T0CAU0</accession>
<proteinExistence type="predicted"/>
<dbReference type="Proteomes" id="UP000016480">
    <property type="component" value="Unassembled WGS sequence"/>
</dbReference>
<protein>
    <submittedName>
        <fullName evidence="1">Uncharacterized protein</fullName>
    </submittedName>
</protein>
<dbReference type="AlphaFoldDB" id="A0A8T0CAU0"/>
<sequence length="47" mass="4926">MCAIIHCDQAFFATPNHGEPAKNGSTSRACLSGHNQSFLVFAATVAC</sequence>
<reference evidence="1 2" key="1">
    <citation type="journal article" date="2012" name="J. Bacteriol.">
        <title>Genome sequence of the cycloprodigiosin-producing bacterial strain Pseudoalteromonas rubra ATCC 29570(T).</title>
        <authorList>
            <person name="Xie B.B."/>
            <person name="Shu Y.L."/>
            <person name="Qin Q.L."/>
            <person name="Rong J.C."/>
            <person name="Zhang X.Y."/>
            <person name="Chen X.L."/>
            <person name="Zhou B.C."/>
            <person name="Zhang Y.Z."/>
        </authorList>
    </citation>
    <scope>NUCLEOTIDE SEQUENCE [LARGE SCALE GENOMIC DNA]</scope>
    <source>
        <strain evidence="1 2">DSM 6842</strain>
    </source>
</reference>
<gene>
    <name evidence="1" type="ORF">PRUB_a2302</name>
</gene>